<evidence type="ECO:0000313" key="2">
    <source>
        <dbReference type="Proteomes" id="UP001301728"/>
    </source>
</evidence>
<accession>A0ABU5TTA3</accession>
<evidence type="ECO:0000313" key="1">
    <source>
        <dbReference type="EMBL" id="MEA5518111.1"/>
    </source>
</evidence>
<proteinExistence type="predicted"/>
<comment type="caution">
    <text evidence="1">The sequence shown here is derived from an EMBL/GenBank/DDBJ whole genome shotgun (WGS) entry which is preliminary data.</text>
</comment>
<dbReference type="RefSeq" id="WP_072075581.1">
    <property type="nucleotide sequence ID" value="NZ_JAYGHT010000007.1"/>
</dbReference>
<dbReference type="EMBL" id="JAYGHT010000007">
    <property type="protein sequence ID" value="MEA5518111.1"/>
    <property type="molecule type" value="Genomic_DNA"/>
</dbReference>
<reference evidence="1 2" key="1">
    <citation type="submission" date="2023-12" db="EMBL/GenBank/DDBJ databases">
        <title>Baltic Sea Cyanobacteria.</title>
        <authorList>
            <person name="Delbaje E."/>
            <person name="Fewer D.P."/>
            <person name="Shishido T.K."/>
        </authorList>
    </citation>
    <scope>NUCLEOTIDE SEQUENCE [LARGE SCALE GENOMIC DNA]</scope>
    <source>
        <strain evidence="1 2">CCNP 1315</strain>
    </source>
</reference>
<name>A0ABU5TTA3_9CYAN</name>
<dbReference type="Proteomes" id="UP001301728">
    <property type="component" value="Unassembled WGS sequence"/>
</dbReference>
<protein>
    <submittedName>
        <fullName evidence="1">Uncharacterized protein</fullName>
    </submittedName>
</protein>
<gene>
    <name evidence="1" type="ORF">VB854_04010</name>
</gene>
<organism evidence="1 2">
    <name type="scientific">Limnoraphis robusta CCNP1315</name>
    <dbReference type="NCBI Taxonomy" id="3110306"/>
    <lineage>
        <taxon>Bacteria</taxon>
        <taxon>Bacillati</taxon>
        <taxon>Cyanobacteriota</taxon>
        <taxon>Cyanophyceae</taxon>
        <taxon>Oscillatoriophycideae</taxon>
        <taxon>Oscillatoriales</taxon>
        <taxon>Sirenicapillariaceae</taxon>
        <taxon>Limnoraphis</taxon>
    </lineage>
</organism>
<sequence>MDASHTLTSCCRCCQHYTPEGRRGGHCSQLHVPVKGGWKACHLAMLAFSSPWEEAQKMVVLPQKVEVLPDKVSVAVLAS</sequence>
<keyword evidence="2" id="KW-1185">Reference proteome</keyword>